<feature type="transmembrane region" description="Helical" evidence="1">
    <location>
        <begin position="6"/>
        <end position="24"/>
    </location>
</feature>
<feature type="transmembrane region" description="Helical" evidence="1">
    <location>
        <begin position="40"/>
        <end position="60"/>
    </location>
</feature>
<reference evidence="2 3" key="1">
    <citation type="submission" date="2017-02" db="EMBL/GenBank/DDBJ databases">
        <authorList>
            <person name="Peterson S.W."/>
        </authorList>
    </citation>
    <scope>NUCLEOTIDE SEQUENCE [LARGE SCALE GENOMIC DNA]</scope>
    <source>
        <strain evidence="2 3">ATCC 35992</strain>
    </source>
</reference>
<organism evidence="2 3">
    <name type="scientific">Eubacterium uniforme</name>
    <dbReference type="NCBI Taxonomy" id="39495"/>
    <lineage>
        <taxon>Bacteria</taxon>
        <taxon>Bacillati</taxon>
        <taxon>Bacillota</taxon>
        <taxon>Clostridia</taxon>
        <taxon>Eubacteriales</taxon>
        <taxon>Eubacteriaceae</taxon>
        <taxon>Eubacterium</taxon>
    </lineage>
</organism>
<evidence type="ECO:0000256" key="1">
    <source>
        <dbReference type="SAM" id="Phobius"/>
    </source>
</evidence>
<dbReference type="InterPro" id="IPR012156">
    <property type="entry name" value="Cold_shock_CspA"/>
</dbReference>
<keyword evidence="3" id="KW-1185">Reference proteome</keyword>
<accession>A0A1T4V804</accession>
<keyword evidence="1" id="KW-0812">Transmembrane</keyword>
<name>A0A1T4V804_9FIRM</name>
<proteinExistence type="predicted"/>
<dbReference type="STRING" id="39495.SAMN02745111_00357"/>
<gene>
    <name evidence="2" type="ORF">SAMN02745111_00357</name>
</gene>
<dbReference type="InterPro" id="IPR010718">
    <property type="entry name" value="DUF1294"/>
</dbReference>
<protein>
    <submittedName>
        <fullName evidence="2">Uncharacterized membrane protein YsdA, DUF1294 family</fullName>
    </submittedName>
</protein>
<dbReference type="RefSeq" id="WP_078765251.1">
    <property type="nucleotide sequence ID" value="NZ_FUXZ01000003.1"/>
</dbReference>
<dbReference type="EMBL" id="FUXZ01000003">
    <property type="protein sequence ID" value="SKA61043.1"/>
    <property type="molecule type" value="Genomic_DNA"/>
</dbReference>
<keyword evidence="1" id="KW-1133">Transmembrane helix</keyword>
<dbReference type="GO" id="GO:0003676">
    <property type="term" value="F:nucleic acid binding"/>
    <property type="evidence" value="ECO:0007669"/>
    <property type="project" value="InterPro"/>
</dbReference>
<sequence>MNGLKFLLIYIIIMNVVGFFIMGIDKRKAKKHAWRIPEKTLFLVSLIGGSIGTLLGMYVFRHKTKHWYFVIGMPLILIVHIILAVIFI</sequence>
<dbReference type="PIRSF" id="PIRSF002599">
    <property type="entry name" value="Cold_shock_A"/>
    <property type="match status" value="1"/>
</dbReference>
<feature type="transmembrane region" description="Helical" evidence="1">
    <location>
        <begin position="66"/>
        <end position="87"/>
    </location>
</feature>
<dbReference type="AlphaFoldDB" id="A0A1T4V804"/>
<evidence type="ECO:0000313" key="3">
    <source>
        <dbReference type="Proteomes" id="UP000190814"/>
    </source>
</evidence>
<evidence type="ECO:0000313" key="2">
    <source>
        <dbReference type="EMBL" id="SKA61043.1"/>
    </source>
</evidence>
<dbReference type="OrthoDB" id="1698854at2"/>
<dbReference type="Proteomes" id="UP000190814">
    <property type="component" value="Unassembled WGS sequence"/>
</dbReference>
<dbReference type="Pfam" id="PF06961">
    <property type="entry name" value="DUF1294"/>
    <property type="match status" value="1"/>
</dbReference>
<keyword evidence="1" id="KW-0472">Membrane</keyword>